<dbReference type="PANTHER" id="PTHR43788:SF8">
    <property type="entry name" value="DNA-BINDING PROTEIN SMUBP-2"/>
    <property type="match status" value="1"/>
</dbReference>
<feature type="domain" description="Helicase ATP-binding" evidence="6">
    <location>
        <begin position="844"/>
        <end position="1141"/>
    </location>
</feature>
<dbReference type="InterPro" id="IPR047187">
    <property type="entry name" value="SF1_C_Upf1"/>
</dbReference>
<dbReference type="GeneID" id="94374787"/>
<keyword evidence="4" id="KW-0067">ATP-binding</keyword>
<dbReference type="Pfam" id="PF13087">
    <property type="entry name" value="AAA_12"/>
    <property type="match status" value="1"/>
</dbReference>
<reference evidence="7 8" key="1">
    <citation type="submission" date="2021-07" db="EMBL/GenBank/DDBJ databases">
        <title>Isolation and characterization of bacteria from a gold mining with a capacity of golden bioaccumulation.</title>
        <authorList>
            <person name="Yang X.J."/>
        </authorList>
    </citation>
    <scope>NUCLEOTIDE SEQUENCE [LARGE SCALE GENOMIC DNA]</scope>
    <source>
        <strain evidence="7 8">Au29</strain>
    </source>
</reference>
<evidence type="ECO:0000256" key="5">
    <source>
        <dbReference type="SAM" id="MobiDB-lite"/>
    </source>
</evidence>
<evidence type="ECO:0000259" key="6">
    <source>
        <dbReference type="SMART" id="SM00487"/>
    </source>
</evidence>
<proteinExistence type="predicted"/>
<keyword evidence="1" id="KW-0547">Nucleotide-binding</keyword>
<evidence type="ECO:0000313" key="8">
    <source>
        <dbReference type="Proteomes" id="UP000824334"/>
    </source>
</evidence>
<dbReference type="Proteomes" id="UP000824334">
    <property type="component" value="Chromosome"/>
</dbReference>
<keyword evidence="8" id="KW-1185">Reference proteome</keyword>
<evidence type="ECO:0000256" key="3">
    <source>
        <dbReference type="ARBA" id="ARBA00022806"/>
    </source>
</evidence>
<gene>
    <name evidence="7" type="ORF">KWG56_05890</name>
</gene>
<dbReference type="CDD" id="cd18808">
    <property type="entry name" value="SF1_C_Upf1"/>
    <property type="match status" value="1"/>
</dbReference>
<dbReference type="Pfam" id="PF00271">
    <property type="entry name" value="Helicase_C"/>
    <property type="match status" value="1"/>
</dbReference>
<dbReference type="InterPro" id="IPR041679">
    <property type="entry name" value="DNA2/NAM7-like_C"/>
</dbReference>
<keyword evidence="3" id="KW-0347">Helicase</keyword>
<accession>A0ABX8TN86</accession>
<dbReference type="InterPro" id="IPR001650">
    <property type="entry name" value="Helicase_C-like"/>
</dbReference>
<keyword evidence="2" id="KW-0378">Hydrolase</keyword>
<dbReference type="EMBL" id="CP080034">
    <property type="protein sequence ID" value="QYC11507.1"/>
    <property type="molecule type" value="Genomic_DNA"/>
</dbReference>
<dbReference type="Pfam" id="PF13245">
    <property type="entry name" value="AAA_19"/>
    <property type="match status" value="1"/>
</dbReference>
<feature type="compositionally biased region" description="Polar residues" evidence="5">
    <location>
        <begin position="1597"/>
        <end position="1613"/>
    </location>
</feature>
<evidence type="ECO:0000256" key="1">
    <source>
        <dbReference type="ARBA" id="ARBA00022741"/>
    </source>
</evidence>
<evidence type="ECO:0000256" key="4">
    <source>
        <dbReference type="ARBA" id="ARBA00022840"/>
    </source>
</evidence>
<evidence type="ECO:0000313" key="7">
    <source>
        <dbReference type="EMBL" id="QYC11507.1"/>
    </source>
</evidence>
<feature type="region of interest" description="Disordered" evidence="5">
    <location>
        <begin position="1597"/>
        <end position="1616"/>
    </location>
</feature>
<dbReference type="InterPro" id="IPR014001">
    <property type="entry name" value="Helicase_ATP-bd"/>
</dbReference>
<dbReference type="InterPro" id="IPR011545">
    <property type="entry name" value="DEAD/DEAH_box_helicase_dom"/>
</dbReference>
<organism evidence="7 8">
    <name type="scientific">Brevundimonas nasdae</name>
    <dbReference type="NCBI Taxonomy" id="172043"/>
    <lineage>
        <taxon>Bacteria</taxon>
        <taxon>Pseudomonadati</taxon>
        <taxon>Pseudomonadota</taxon>
        <taxon>Alphaproteobacteria</taxon>
        <taxon>Caulobacterales</taxon>
        <taxon>Caulobacteraceae</taxon>
        <taxon>Brevundimonas</taxon>
    </lineage>
</organism>
<dbReference type="InterPro" id="IPR050534">
    <property type="entry name" value="Coronavir_polyprotein_1ab"/>
</dbReference>
<dbReference type="SMART" id="SM00487">
    <property type="entry name" value="DEXDc"/>
    <property type="match status" value="1"/>
</dbReference>
<dbReference type="RefSeq" id="WP_219354086.1">
    <property type="nucleotide sequence ID" value="NZ_CP080034.1"/>
</dbReference>
<dbReference type="Pfam" id="PF00270">
    <property type="entry name" value="DEAD"/>
    <property type="match status" value="1"/>
</dbReference>
<dbReference type="PANTHER" id="PTHR43788">
    <property type="entry name" value="DNA2/NAM7 HELICASE FAMILY MEMBER"/>
    <property type="match status" value="1"/>
</dbReference>
<protein>
    <submittedName>
        <fullName evidence="7">AAA family ATPase</fullName>
    </submittedName>
</protein>
<evidence type="ECO:0000256" key="2">
    <source>
        <dbReference type="ARBA" id="ARBA00022801"/>
    </source>
</evidence>
<sequence length="2118" mass="230330">MTTRDYILRFLTDPESFAAGATDPQIWLDALDGITVPLLAEGAGPPLRDAQIAAWRGLAPARAGLVLGPPGTGKTHLLAWQIVGYILARRAAGLPARVFVSAFTRNAIGNLLDSIASRAAIVAPDELDTHFLGAKPPAGLSDQIKHRESVAKAEGDAAFRDLSAEAVVVGASVWQLHKLLSHKNAPGDGHVAPIFDLVCIDEASQVVLSQGLMALAGLKPDGRIVVAGDDRQLPPIRAGRDVDVAGRQLGGSLYAFMKSAGAPEFALDETFRLNGPLTAFPEKSFYTGQYRSADAVRESRLALRPDWREGLDPWESYVLDPDWPVAILVHDGPPAASNNPFEAWASARLLEKLAERMADVRDAEGAFRPELWRERMAAVSPHRAQNGAIRAALATALRPNAFVETVDRIQGKERDAVVFSYAVADTEFALAEADFIFAPERLNVAITRARHKLIVLISRRLLDAAPVDQEQMNKAELLREFVFGADVTREVVVVDSTGAQIKVQVRLAGFDDSSELLDPPVRELIEVRQEAQALTDADRHLLQAVRDLALASAYGTASDFQLEARLGRKPVLPGLARLQANGLVELRHQASARGGFWVARPLEPARRIFPVDFDTVRGRAEEVINQARRGKKPSLYEDVRRQFAWVSPEGRDLARPVFDRLRDDALVRYTSEGDKLRLEWIGSETAEPPPAPPPAPELSDADFQVLNLLEDIEAKRINFGVFEGWTSTASLADGSPFSRSAVQQALGRLEAAGWVLMAGDGRIRSRMAELAREVRYVKQRFARDDADERPFLVRSLKVELRDRDKPVRSEPLADVIEALAATATAEHAQALRALGRGLQTLWGDDAAIAGFQSRSLEALTRAWNGDGPEAAVISADTGSGKTEAAVLPLIAGAAADRLAGVNGVRAILAYPRIRLATNQAQRLVRYAAMLEAQPGVPIVTVGIQFKGTPSQLDGLKAWDLEEGWRALGDGELIFPLFGCPSCEKDLHLYCEGGVDGADRLSCVACDWTFGGWIGSKRGLRTTPPALFIITTDSLHQWLHNPQAGRLFGDDPEFAPPRALMADEIHLYSHVHGAQVALALQRLAARVAINAPDAPPMLMVGMSATLGDPALTWGRLCGRSQVLSLAARPEEKQTNPRGREYFYFIQPEVESRGADIAGASTTIQSLMCLAHGMRRRTDDEGGFRSVVFLDSIDKVRRLHGDYTDAEDGRKLAAYRTRQYPEDPATGELPSECCGEPHGCDRFQGGECWIFAATDPAQVGASGLRRPGQSLSVIDRPVTSASTGRVEDAIKASDVVFATSSLEVGYDDPDITLVYQHYAPQNLASFVQRKGRGGRGSDDRPITAVTLSIYSSRDSWWFRRPWTMLEPVGFDSPLNPDNYFVRRGQIVSAMLDGFARHERRFGAFNLISPPKAALDVAAGMVRGVFGRDAWAEQGQTIGEFWGSAVSQRRGTGAPRGLAELRSELDWAPNLLFDSINLPQLDIRRPNDATARPEDVSLAAASLSPGAATRRYHPVEVDWRPPTAGLAPWFAPEDYEAAQKPEPFGADANGWLDRLPIEARPLLPGLSSFYVRPRQITLQRLGQMHGATWVADWELNSADQLSPASGGPTNRQVSHQSHSHLRGFPIVKPSDEAARPSNVSGLAAWVDRLDGFLGDGIGGKTTGLGLARVFWGADAELVLSGPPREVVPVSQVFTSPGAGPTLHGYHVQTEGVRFRLNKDRIDAFVAAELARLSGDPQAKKRLLGLFVRWKVESGAQALGLNMFQMRRAGEIIVSALAVPAYADRLRRAAFLWNAGDIAALFEAVRADLLTCHPLLSADRVEKVAEAFGDARMHPVLSSALRDADDEAKLGDWVRSTLLHSLALRLKDSFVLLGHGDDRKVLAHVTLPIQFGTDPESNDDITVCEVGNNGDGTTRAFLDRSAQAAQHWRDGFLTDCPNAREDAALTRFFAMEECHTLWRGLNPNDLDQLRTIAEPLGLDADAPLPAGLLRILYGVEAIGAERFDLYDVAGAVRSASEELHTRLGRAPSAWEVTSAAVNAAEQNEGAVLGRLLAAYGAVEEGLQVEGLSPRGRLADQVYRLSARLCVDGCPACVHRPSDIMSEGLMEASTSRTLVARFLCEAS</sequence>
<name>A0ABX8TN86_9CAUL</name>